<accession>A0AAN5D5X1</accession>
<sequence length="85" mass="9895">TGLLPLTRRSTNSVRCLLSLRCGVDHNRSWKCDAEVKMYLLRSDGTRYKFPPVIKYFANRSITFDPKKWSVITRLCLQIVRCLTS</sequence>
<feature type="non-terminal residue" evidence="1">
    <location>
        <position position="1"/>
    </location>
</feature>
<organism evidence="1 2">
    <name type="scientific">Pristionchus mayeri</name>
    <dbReference type="NCBI Taxonomy" id="1317129"/>
    <lineage>
        <taxon>Eukaryota</taxon>
        <taxon>Metazoa</taxon>
        <taxon>Ecdysozoa</taxon>
        <taxon>Nematoda</taxon>
        <taxon>Chromadorea</taxon>
        <taxon>Rhabditida</taxon>
        <taxon>Rhabditina</taxon>
        <taxon>Diplogasteromorpha</taxon>
        <taxon>Diplogasteroidea</taxon>
        <taxon>Neodiplogasteridae</taxon>
        <taxon>Pristionchus</taxon>
    </lineage>
</organism>
<dbReference type="AlphaFoldDB" id="A0AAN5D5X1"/>
<protein>
    <submittedName>
        <fullName evidence="1">Uncharacterized protein</fullName>
    </submittedName>
</protein>
<dbReference type="Proteomes" id="UP001328107">
    <property type="component" value="Unassembled WGS sequence"/>
</dbReference>
<evidence type="ECO:0000313" key="2">
    <source>
        <dbReference type="Proteomes" id="UP001328107"/>
    </source>
</evidence>
<reference evidence="2" key="1">
    <citation type="submission" date="2022-10" db="EMBL/GenBank/DDBJ databases">
        <title>Genome assembly of Pristionchus species.</title>
        <authorList>
            <person name="Yoshida K."/>
            <person name="Sommer R.J."/>
        </authorList>
    </citation>
    <scope>NUCLEOTIDE SEQUENCE [LARGE SCALE GENOMIC DNA]</scope>
    <source>
        <strain evidence="2">RS5460</strain>
    </source>
</reference>
<keyword evidence="2" id="KW-1185">Reference proteome</keyword>
<comment type="caution">
    <text evidence="1">The sequence shown here is derived from an EMBL/GenBank/DDBJ whole genome shotgun (WGS) entry which is preliminary data.</text>
</comment>
<proteinExistence type="predicted"/>
<name>A0AAN5D5X1_9BILA</name>
<evidence type="ECO:0000313" key="1">
    <source>
        <dbReference type="EMBL" id="GMR56585.1"/>
    </source>
</evidence>
<dbReference type="EMBL" id="BTRK01000006">
    <property type="protein sequence ID" value="GMR56585.1"/>
    <property type="molecule type" value="Genomic_DNA"/>
</dbReference>
<gene>
    <name evidence="1" type="ORF">PMAYCL1PPCAC_26780</name>
</gene>